<dbReference type="InterPro" id="IPR036641">
    <property type="entry name" value="HPT_dom_sf"/>
</dbReference>
<dbReference type="CDD" id="cd16922">
    <property type="entry name" value="HATPase_EvgS-ArcB-TorS-like"/>
    <property type="match status" value="1"/>
</dbReference>
<evidence type="ECO:0000256" key="2">
    <source>
        <dbReference type="ARBA" id="ARBA00004651"/>
    </source>
</evidence>
<dbReference type="CDD" id="cd00082">
    <property type="entry name" value="HisKA"/>
    <property type="match status" value="1"/>
</dbReference>
<evidence type="ECO:0000259" key="20">
    <source>
        <dbReference type="PROSITE" id="PS50109"/>
    </source>
</evidence>
<dbReference type="Pfam" id="PF08447">
    <property type="entry name" value="PAS_3"/>
    <property type="match status" value="1"/>
</dbReference>
<evidence type="ECO:0000256" key="16">
    <source>
        <dbReference type="PROSITE-ProRule" id="PRU00110"/>
    </source>
</evidence>
<dbReference type="Pfam" id="PF13426">
    <property type="entry name" value="PAS_9"/>
    <property type="match status" value="1"/>
</dbReference>
<evidence type="ECO:0000256" key="14">
    <source>
        <dbReference type="ARBA" id="ARBA00064003"/>
    </source>
</evidence>
<keyword evidence="5 17" id="KW-0597">Phosphoprotein</keyword>
<evidence type="ECO:0000256" key="17">
    <source>
        <dbReference type="PROSITE-ProRule" id="PRU00169"/>
    </source>
</evidence>
<evidence type="ECO:0000256" key="7">
    <source>
        <dbReference type="ARBA" id="ARBA00022692"/>
    </source>
</evidence>
<keyword evidence="6" id="KW-0808">Transferase</keyword>
<dbReference type="Gene3D" id="1.20.120.160">
    <property type="entry name" value="HPT domain"/>
    <property type="match status" value="1"/>
</dbReference>
<feature type="domain" description="PAS" evidence="22">
    <location>
        <begin position="274"/>
        <end position="341"/>
    </location>
</feature>
<dbReference type="InterPro" id="IPR003660">
    <property type="entry name" value="HAMP_dom"/>
</dbReference>
<feature type="modified residue" description="Phosphohistidine" evidence="16">
    <location>
        <position position="1041"/>
    </location>
</feature>
<dbReference type="Gene3D" id="3.30.450.20">
    <property type="entry name" value="PAS domain"/>
    <property type="match status" value="2"/>
</dbReference>
<dbReference type="PRINTS" id="PR00344">
    <property type="entry name" value="BCTRLSENSOR"/>
</dbReference>
<dbReference type="PROSITE" id="PS50112">
    <property type="entry name" value="PAS"/>
    <property type="match status" value="2"/>
</dbReference>
<dbReference type="STRING" id="64969.SAMN02745127_01617"/>
<feature type="domain" description="Response regulatory" evidence="21">
    <location>
        <begin position="667"/>
        <end position="790"/>
    </location>
</feature>
<evidence type="ECO:0000256" key="12">
    <source>
        <dbReference type="ARBA" id="ARBA00023012"/>
    </source>
</evidence>
<keyword evidence="27" id="KW-1185">Reference proteome</keyword>
<sequence>MRLLSKITFISSTTIFFIAGISAIFLLDAIKSQLLSLASNAYQHTVIKEIISSLSIQLWGAVILGVLITTLIWFFVLQHYLVRRLKLLHKSVDAIGNGALSTRVVSTNTDEVGDLGRAINHMAETLEHSLISKKTLDLEMKKRQKVLSDLAEQKFALDKHAIVAVTDIQGTITYVNERFCLISGYSEEELIGQNHRMLNSGTHSKTFFREMYRCIAKGEVWSGELCNRAKDRRLYWVDTTIVPLKGENGKPRSYIAIRADITERKNAEIALAESSRKLELIISSTEVGVWDWDIETGTVDFNERWAEIVGYKLEELQPTTINTWTQLAHPDELVESEKRLNDHWNNLTDHYSFEARMKHKNGQWVWVLDTGKVVEWLADGKPKRMIGTHLDITERKYQELASQAAQVALEQAKEAAEKAANAKGEFLASMSHEIRTPMNGVLGMLELLQNSSLSQDQRRKVDIAQSSAQSLLTLINDILDYSKVDAGKLELESIDFDLLNMMSEFAEGMAYQAQKKHLELVLDMSEVQYSIVRGDAARLRQILTNLVGNAIKFTDQGDVVIKGKLAELNEHQWRFSCAIIDTGIGIPDENLKSLFQSFSQLDASTTRKYGGTGLGLAIVKKLCELMGGKVTVSSVPKFGSCFEIEILLGKSEQEKKIEPAKGLEGLNVLIVDDNSMNREVMQSQLRIWGISASVAANAELAWQTAEAQLQKSADDCFDIVFIDIHLPDLEGVALGSKFKSDPRFKGVKVVMMTNITQQNQSQLFADLGFSAYCQKPITVSDLFDTLAIATHDDNMSNLVLKSENNYLQKTLSHSGFDLKQLKKTWPKEARVLLVEDNDINQMVATGILQELGLQVDVASNGEEALAFLRHHLEPAYHLVFMDCQMPKMDGYEASRQIRAGQAGEKNKEIAIIAMTANAMTGDKEKCLASGMNDYLSKPLVVGDIVSKLNLYLTGDKLSKTTTSSNTTVIPSLEQRLDNDHEADWQSLEAWQVEEMLHRMMGIESSIIQLLKTFLRNLPEQLSQLQSAVKQQNWAELCHQAHALKGAAANLSAKRLSYLSAKLERAGKKQDVDALSIWFEPFTNSAKELQSLIEQYLLNIDSSDANAVTLNLSEFRSCINQLRQQLEASEYIDVTELDRLNISWLSAESQATVQQLIAQISEFDEAGALSTLDALVKIISQEQPNE</sequence>
<feature type="domain" description="PAC" evidence="23">
    <location>
        <begin position="351"/>
        <end position="404"/>
    </location>
</feature>
<dbReference type="PANTHER" id="PTHR45339">
    <property type="entry name" value="HYBRID SIGNAL TRANSDUCTION HISTIDINE KINASE J"/>
    <property type="match status" value="1"/>
</dbReference>
<dbReference type="Pfam" id="PF00672">
    <property type="entry name" value="HAMP"/>
    <property type="match status" value="1"/>
</dbReference>
<dbReference type="OrthoDB" id="6110612at2"/>
<dbReference type="Gene3D" id="6.10.340.10">
    <property type="match status" value="1"/>
</dbReference>
<dbReference type="InterPro" id="IPR011006">
    <property type="entry name" value="CheY-like_superfamily"/>
</dbReference>
<dbReference type="Pfam" id="PF01627">
    <property type="entry name" value="Hpt"/>
    <property type="match status" value="1"/>
</dbReference>
<dbReference type="InterPro" id="IPR003594">
    <property type="entry name" value="HATPase_dom"/>
</dbReference>
<evidence type="ECO:0000259" key="22">
    <source>
        <dbReference type="PROSITE" id="PS50112"/>
    </source>
</evidence>
<evidence type="ECO:0000256" key="4">
    <source>
        <dbReference type="ARBA" id="ARBA00022475"/>
    </source>
</evidence>
<dbReference type="Proteomes" id="UP000191418">
    <property type="component" value="Unassembled WGS sequence"/>
</dbReference>
<evidence type="ECO:0000256" key="5">
    <source>
        <dbReference type="ARBA" id="ARBA00022553"/>
    </source>
</evidence>
<feature type="domain" description="PAC" evidence="23">
    <location>
        <begin position="221"/>
        <end position="273"/>
    </location>
</feature>
<dbReference type="PROSITE" id="PS50109">
    <property type="entry name" value="HIS_KIN"/>
    <property type="match status" value="1"/>
</dbReference>
<dbReference type="InterPro" id="IPR035965">
    <property type="entry name" value="PAS-like_dom_sf"/>
</dbReference>
<dbReference type="GO" id="GO:0000155">
    <property type="term" value="F:phosphorelay sensor kinase activity"/>
    <property type="evidence" value="ECO:0007669"/>
    <property type="project" value="InterPro"/>
</dbReference>
<dbReference type="PANTHER" id="PTHR45339:SF1">
    <property type="entry name" value="HYBRID SIGNAL TRANSDUCTION HISTIDINE KINASE J"/>
    <property type="match status" value="1"/>
</dbReference>
<name>A0A1T4PU24_9GAMM</name>
<proteinExistence type="predicted"/>
<dbReference type="PROSITE" id="PS50113">
    <property type="entry name" value="PAC"/>
    <property type="match status" value="2"/>
</dbReference>
<dbReference type="InterPro" id="IPR013655">
    <property type="entry name" value="PAS_fold_3"/>
</dbReference>
<comment type="catalytic activity">
    <reaction evidence="1">
        <text>ATP + protein L-histidine = ADP + protein N-phospho-L-histidine.</text>
        <dbReference type="EC" id="2.7.13.3"/>
    </reaction>
</comment>
<dbReference type="CDD" id="cd17546">
    <property type="entry name" value="REC_hyHK_CKI1_RcsC-like"/>
    <property type="match status" value="1"/>
</dbReference>
<keyword evidence="9" id="KW-0418">Kinase</keyword>
<evidence type="ECO:0000259" key="24">
    <source>
        <dbReference type="PROSITE" id="PS50885"/>
    </source>
</evidence>
<comment type="subcellular location">
    <subcellularLocation>
        <location evidence="2">Cell membrane</location>
        <topology evidence="2">Multi-pass membrane protein</topology>
    </subcellularLocation>
</comment>
<dbReference type="Pfam" id="PF02518">
    <property type="entry name" value="HATPase_c"/>
    <property type="match status" value="1"/>
</dbReference>
<feature type="domain" description="PAS" evidence="22">
    <location>
        <begin position="163"/>
        <end position="194"/>
    </location>
</feature>
<dbReference type="InterPro" id="IPR003661">
    <property type="entry name" value="HisK_dim/P_dom"/>
</dbReference>
<keyword evidence="7 19" id="KW-0812">Transmembrane</keyword>
<dbReference type="GO" id="GO:0005886">
    <property type="term" value="C:plasma membrane"/>
    <property type="evidence" value="ECO:0007669"/>
    <property type="project" value="UniProtKB-SubCell"/>
</dbReference>
<feature type="domain" description="HAMP" evidence="24">
    <location>
        <begin position="79"/>
        <end position="131"/>
    </location>
</feature>
<evidence type="ECO:0000256" key="8">
    <source>
        <dbReference type="ARBA" id="ARBA00022741"/>
    </source>
</evidence>
<dbReference type="InterPro" id="IPR004358">
    <property type="entry name" value="Sig_transdc_His_kin-like_C"/>
</dbReference>
<dbReference type="SUPFAM" id="SSF47226">
    <property type="entry name" value="Histidine-containing phosphotransfer domain, HPT domain"/>
    <property type="match status" value="1"/>
</dbReference>
<dbReference type="SMART" id="SM00073">
    <property type="entry name" value="HPT"/>
    <property type="match status" value="1"/>
</dbReference>
<dbReference type="SMART" id="SM00387">
    <property type="entry name" value="HATPase_c"/>
    <property type="match status" value="1"/>
</dbReference>
<comment type="subunit">
    <text evidence="14">At low DSF concentrations, interacts with RpfF.</text>
</comment>
<evidence type="ECO:0000256" key="18">
    <source>
        <dbReference type="SAM" id="Coils"/>
    </source>
</evidence>
<keyword evidence="4" id="KW-1003">Cell membrane</keyword>
<dbReference type="SMART" id="SM00388">
    <property type="entry name" value="HisKA"/>
    <property type="match status" value="1"/>
</dbReference>
<dbReference type="FunFam" id="1.10.287.130:FF:000002">
    <property type="entry name" value="Two-component osmosensing histidine kinase"/>
    <property type="match status" value="1"/>
</dbReference>
<evidence type="ECO:0000256" key="3">
    <source>
        <dbReference type="ARBA" id="ARBA00012438"/>
    </source>
</evidence>
<dbReference type="EMBL" id="MTSM01000010">
    <property type="protein sequence ID" value="OPX55328.1"/>
    <property type="molecule type" value="Genomic_DNA"/>
</dbReference>
<comment type="caution">
    <text evidence="26">The sequence shown here is derived from an EMBL/GenBank/DDBJ whole genome shotgun (WGS) entry which is preliminary data.</text>
</comment>
<dbReference type="Gene3D" id="3.30.565.10">
    <property type="entry name" value="Histidine kinase-like ATPase, C-terminal domain"/>
    <property type="match status" value="1"/>
</dbReference>
<dbReference type="SUPFAM" id="SSF47384">
    <property type="entry name" value="Homodimeric domain of signal transducing histidine kinase"/>
    <property type="match status" value="1"/>
</dbReference>
<dbReference type="SMART" id="SM00091">
    <property type="entry name" value="PAS"/>
    <property type="match status" value="2"/>
</dbReference>
<protein>
    <recommendedName>
        <fullName evidence="15">Sensory/regulatory protein RpfC</fullName>
        <ecNumber evidence="3">2.7.13.3</ecNumber>
    </recommendedName>
</protein>
<dbReference type="CDD" id="cd00130">
    <property type="entry name" value="PAS"/>
    <property type="match status" value="2"/>
</dbReference>
<dbReference type="InterPro" id="IPR005467">
    <property type="entry name" value="His_kinase_dom"/>
</dbReference>
<dbReference type="GO" id="GO:0005524">
    <property type="term" value="F:ATP binding"/>
    <property type="evidence" value="ECO:0007669"/>
    <property type="project" value="UniProtKB-KW"/>
</dbReference>
<evidence type="ECO:0000313" key="26">
    <source>
        <dbReference type="EMBL" id="OPX55328.1"/>
    </source>
</evidence>
<evidence type="ECO:0000256" key="10">
    <source>
        <dbReference type="ARBA" id="ARBA00022840"/>
    </source>
</evidence>
<dbReference type="NCBIfam" id="TIGR00229">
    <property type="entry name" value="sensory_box"/>
    <property type="match status" value="2"/>
</dbReference>
<keyword evidence="13 19" id="KW-0472">Membrane</keyword>
<organism evidence="26 27">
    <name type="scientific">Oceanospirillum multiglobuliferum</name>
    <dbReference type="NCBI Taxonomy" id="64969"/>
    <lineage>
        <taxon>Bacteria</taxon>
        <taxon>Pseudomonadati</taxon>
        <taxon>Pseudomonadota</taxon>
        <taxon>Gammaproteobacteria</taxon>
        <taxon>Oceanospirillales</taxon>
        <taxon>Oceanospirillaceae</taxon>
        <taxon>Oceanospirillum</taxon>
    </lineage>
</organism>
<dbReference type="PROSITE" id="PS50885">
    <property type="entry name" value="HAMP"/>
    <property type="match status" value="1"/>
</dbReference>
<evidence type="ECO:0000259" key="23">
    <source>
        <dbReference type="PROSITE" id="PS50113"/>
    </source>
</evidence>
<evidence type="ECO:0000256" key="15">
    <source>
        <dbReference type="ARBA" id="ARBA00068150"/>
    </source>
</evidence>
<dbReference type="SUPFAM" id="SSF158472">
    <property type="entry name" value="HAMP domain-like"/>
    <property type="match status" value="1"/>
</dbReference>
<dbReference type="AlphaFoldDB" id="A0A1T4PU24"/>
<feature type="modified residue" description="4-aspartylphosphate" evidence="17">
    <location>
        <position position="882"/>
    </location>
</feature>
<dbReference type="Pfam" id="PF00512">
    <property type="entry name" value="HisKA"/>
    <property type="match status" value="1"/>
</dbReference>
<keyword evidence="18" id="KW-0175">Coiled coil</keyword>
<dbReference type="SMART" id="SM00448">
    <property type="entry name" value="REC"/>
    <property type="match status" value="2"/>
</dbReference>
<feature type="domain" description="Histidine kinase" evidence="20">
    <location>
        <begin position="429"/>
        <end position="650"/>
    </location>
</feature>
<feature type="transmembrane region" description="Helical" evidence="19">
    <location>
        <begin position="56"/>
        <end position="77"/>
    </location>
</feature>
<dbReference type="InterPro" id="IPR000014">
    <property type="entry name" value="PAS"/>
</dbReference>
<dbReference type="SUPFAM" id="SSF52172">
    <property type="entry name" value="CheY-like"/>
    <property type="match status" value="2"/>
</dbReference>
<evidence type="ECO:0000259" key="25">
    <source>
        <dbReference type="PROSITE" id="PS50894"/>
    </source>
</evidence>
<dbReference type="CDD" id="cd00088">
    <property type="entry name" value="HPT"/>
    <property type="match status" value="1"/>
</dbReference>
<dbReference type="InterPro" id="IPR001789">
    <property type="entry name" value="Sig_transdc_resp-reg_receiver"/>
</dbReference>
<dbReference type="InterPro" id="IPR001610">
    <property type="entry name" value="PAC"/>
</dbReference>
<dbReference type="FunFam" id="3.30.565.10:FF:000010">
    <property type="entry name" value="Sensor histidine kinase RcsC"/>
    <property type="match status" value="1"/>
</dbReference>
<dbReference type="InterPro" id="IPR036097">
    <property type="entry name" value="HisK_dim/P_sf"/>
</dbReference>
<evidence type="ECO:0000256" key="11">
    <source>
        <dbReference type="ARBA" id="ARBA00022989"/>
    </source>
</evidence>
<feature type="coiled-coil region" evidence="18">
    <location>
        <begin position="390"/>
        <end position="425"/>
    </location>
</feature>
<dbReference type="RefSeq" id="WP_078745216.1">
    <property type="nucleotide sequence ID" value="NZ_FUXG01000009.1"/>
</dbReference>
<dbReference type="PROSITE" id="PS50894">
    <property type="entry name" value="HPT"/>
    <property type="match status" value="1"/>
</dbReference>
<evidence type="ECO:0000256" key="13">
    <source>
        <dbReference type="ARBA" id="ARBA00023136"/>
    </source>
</evidence>
<keyword evidence="12" id="KW-0902">Two-component regulatory system</keyword>
<dbReference type="InterPro" id="IPR000700">
    <property type="entry name" value="PAS-assoc_C"/>
</dbReference>
<dbReference type="PROSITE" id="PS50110">
    <property type="entry name" value="RESPONSE_REGULATORY"/>
    <property type="match status" value="2"/>
</dbReference>
<evidence type="ECO:0000313" key="27">
    <source>
        <dbReference type="Proteomes" id="UP000191418"/>
    </source>
</evidence>
<dbReference type="SUPFAM" id="SSF55785">
    <property type="entry name" value="PYP-like sensor domain (PAS domain)"/>
    <property type="match status" value="2"/>
</dbReference>
<gene>
    <name evidence="26" type="ORF">BTE48_09170</name>
</gene>
<accession>A0A1T4PU24</accession>
<dbReference type="CDD" id="cd06225">
    <property type="entry name" value="HAMP"/>
    <property type="match status" value="1"/>
</dbReference>
<evidence type="ECO:0000256" key="6">
    <source>
        <dbReference type="ARBA" id="ARBA00022679"/>
    </source>
</evidence>
<feature type="domain" description="Response regulatory" evidence="21">
    <location>
        <begin position="830"/>
        <end position="952"/>
    </location>
</feature>
<dbReference type="Pfam" id="PF00072">
    <property type="entry name" value="Response_reg"/>
    <property type="match status" value="2"/>
</dbReference>
<dbReference type="SUPFAM" id="SSF55874">
    <property type="entry name" value="ATPase domain of HSP90 chaperone/DNA topoisomerase II/histidine kinase"/>
    <property type="match status" value="1"/>
</dbReference>
<dbReference type="EC" id="2.7.13.3" evidence="3"/>
<reference evidence="26 27" key="1">
    <citation type="submission" date="2017-01" db="EMBL/GenBank/DDBJ databases">
        <title>Genome Sequencing of a Marine Spirillum, Oceanospirillum multiglobuliferum ATCC 33336, from Japan.</title>
        <authorList>
            <person name="Carney J.G."/>
            <person name="Trachtenberg A.M."/>
            <person name="Rheaume B.A."/>
            <person name="Linnane J.D."/>
            <person name="Pitts N.L."/>
            <person name="Mykles D.L."/>
            <person name="Maclea K.S."/>
        </authorList>
    </citation>
    <scope>NUCLEOTIDE SEQUENCE [LARGE SCALE GENOMIC DNA]</scope>
    <source>
        <strain evidence="26 27">ATCC 33336</strain>
    </source>
</reference>
<feature type="transmembrane region" description="Helical" evidence="19">
    <location>
        <begin position="7"/>
        <end position="27"/>
    </location>
</feature>
<evidence type="ECO:0000256" key="9">
    <source>
        <dbReference type="ARBA" id="ARBA00022777"/>
    </source>
</evidence>
<dbReference type="Gene3D" id="3.40.50.2300">
    <property type="match status" value="2"/>
</dbReference>
<keyword evidence="8" id="KW-0547">Nucleotide-binding</keyword>
<dbReference type="SMART" id="SM00086">
    <property type="entry name" value="PAC"/>
    <property type="match status" value="2"/>
</dbReference>
<evidence type="ECO:0000259" key="21">
    <source>
        <dbReference type="PROSITE" id="PS50110"/>
    </source>
</evidence>
<keyword evidence="11 19" id="KW-1133">Transmembrane helix</keyword>
<dbReference type="InterPro" id="IPR008207">
    <property type="entry name" value="Sig_transdc_His_kin_Hpt_dom"/>
</dbReference>
<evidence type="ECO:0000256" key="19">
    <source>
        <dbReference type="SAM" id="Phobius"/>
    </source>
</evidence>
<dbReference type="Gene3D" id="1.10.287.130">
    <property type="match status" value="1"/>
</dbReference>
<dbReference type="SMART" id="SM00304">
    <property type="entry name" value="HAMP"/>
    <property type="match status" value="1"/>
</dbReference>
<evidence type="ECO:0000256" key="1">
    <source>
        <dbReference type="ARBA" id="ARBA00000085"/>
    </source>
</evidence>
<keyword evidence="10" id="KW-0067">ATP-binding</keyword>
<feature type="domain" description="HPt" evidence="25">
    <location>
        <begin position="1002"/>
        <end position="1095"/>
    </location>
</feature>
<dbReference type="InterPro" id="IPR036890">
    <property type="entry name" value="HATPase_C_sf"/>
</dbReference>
<feature type="modified residue" description="4-aspartylphosphate" evidence="17">
    <location>
        <position position="723"/>
    </location>
</feature>